<keyword evidence="7" id="KW-0547">Nucleotide-binding</keyword>
<evidence type="ECO:0000256" key="13">
    <source>
        <dbReference type="ARBA" id="ARBA00023136"/>
    </source>
</evidence>
<dbReference type="GO" id="GO:0016765">
    <property type="term" value="F:transferase activity, transferring alkyl or aryl (other than methyl) groups"/>
    <property type="evidence" value="ECO:0007669"/>
    <property type="project" value="InterPro"/>
</dbReference>
<evidence type="ECO:0000259" key="21">
    <source>
        <dbReference type="PROSITE" id="PS51194"/>
    </source>
</evidence>
<evidence type="ECO:0000256" key="5">
    <source>
        <dbReference type="ARBA" id="ARBA00022679"/>
    </source>
</evidence>
<dbReference type="PROSITE" id="PS51194">
    <property type="entry name" value="HELICASE_CTER"/>
    <property type="match status" value="1"/>
</dbReference>
<evidence type="ECO:0000313" key="25">
    <source>
        <dbReference type="Proteomes" id="UP001140172"/>
    </source>
</evidence>
<feature type="transmembrane region" description="Helical" evidence="18">
    <location>
        <begin position="57"/>
        <end position="75"/>
    </location>
</feature>
<feature type="domain" description="Helicase ATP-binding" evidence="20">
    <location>
        <begin position="708"/>
        <end position="873"/>
    </location>
</feature>
<dbReference type="PROSITE" id="PS50014">
    <property type="entry name" value="BROMODOMAIN_2"/>
    <property type="match status" value="1"/>
</dbReference>
<feature type="compositionally biased region" description="Basic residues" evidence="17">
    <location>
        <begin position="1321"/>
        <end position="1330"/>
    </location>
</feature>
<dbReference type="InterPro" id="IPR000330">
    <property type="entry name" value="SNF2_N"/>
</dbReference>
<dbReference type="GO" id="GO:0006355">
    <property type="term" value="P:regulation of DNA-templated transcription"/>
    <property type="evidence" value="ECO:0007669"/>
    <property type="project" value="InterPro"/>
</dbReference>
<dbReference type="InterPro" id="IPR027417">
    <property type="entry name" value="P-loop_NTPase"/>
</dbReference>
<evidence type="ECO:0000256" key="16">
    <source>
        <dbReference type="PROSITE-ProRule" id="PRU00035"/>
    </source>
</evidence>
<protein>
    <submittedName>
        <fullName evidence="24">ATP-dependent DNA helicase Snf21</fullName>
    </submittedName>
</protein>
<dbReference type="InterPro" id="IPR001487">
    <property type="entry name" value="Bromodomain"/>
</dbReference>
<dbReference type="PROSITE" id="PS51192">
    <property type="entry name" value="HELICASE_ATP_BIND_1"/>
    <property type="match status" value="1"/>
</dbReference>
<comment type="cofactor">
    <cofactor evidence="1">
        <name>Mg(2+)</name>
        <dbReference type="ChEBI" id="CHEBI:18420"/>
    </cofactor>
</comment>
<feature type="compositionally biased region" description="Acidic residues" evidence="17">
    <location>
        <begin position="1350"/>
        <end position="1364"/>
    </location>
</feature>
<evidence type="ECO:0000259" key="20">
    <source>
        <dbReference type="PROSITE" id="PS51192"/>
    </source>
</evidence>
<dbReference type="PROSITE" id="PS51204">
    <property type="entry name" value="HSA"/>
    <property type="match status" value="1"/>
</dbReference>
<comment type="subcellular location">
    <subcellularLocation>
        <location evidence="3">Membrane</location>
        <topology evidence="3">Multi-pass membrane protein</topology>
    </subcellularLocation>
    <subcellularLocation>
        <location evidence="2">Nucleus</location>
    </subcellularLocation>
</comment>
<dbReference type="Pfam" id="PF08880">
    <property type="entry name" value="QLQ"/>
    <property type="match status" value="1"/>
</dbReference>
<evidence type="ECO:0000256" key="10">
    <source>
        <dbReference type="ARBA" id="ARBA00022989"/>
    </source>
</evidence>
<dbReference type="Gene3D" id="1.20.5.170">
    <property type="match status" value="1"/>
</dbReference>
<dbReference type="SUPFAM" id="SSF47370">
    <property type="entry name" value="Bromodomain"/>
    <property type="match status" value="1"/>
</dbReference>
<dbReference type="GO" id="GO:0042393">
    <property type="term" value="F:histone binding"/>
    <property type="evidence" value="ECO:0007669"/>
    <property type="project" value="InterPro"/>
</dbReference>
<dbReference type="Pfam" id="PF07529">
    <property type="entry name" value="HSA"/>
    <property type="match status" value="1"/>
</dbReference>
<keyword evidence="8" id="KW-0378">Hydrolase</keyword>
<feature type="compositionally biased region" description="Basic and acidic residues" evidence="17">
    <location>
        <begin position="1703"/>
        <end position="1713"/>
    </location>
</feature>
<gene>
    <name evidence="24" type="primary">snf21</name>
    <name evidence="24" type="ORF">GGI15_000462</name>
</gene>
<dbReference type="GO" id="GO:0004386">
    <property type="term" value="F:helicase activity"/>
    <property type="evidence" value="ECO:0007669"/>
    <property type="project" value="UniProtKB-KW"/>
</dbReference>
<feature type="compositionally biased region" description="Low complexity" evidence="17">
    <location>
        <begin position="1616"/>
        <end position="1631"/>
    </location>
</feature>
<sequence>MTPMAGGIEWTVALPLYAAGVSWTLVYDTIYGHQDKRDDIVAGVKSTSLLFGDNTKVILSGFSATTISLLSVAGYMNGQGLLFYATVLGAGTAHLIWQLKKVRIDNPSVSWRVFKPNAWFGGIIFIAILPDLLYTRYSPDSTSDDSTASSLLMSSAPAATPAVAGASDASPATAHAAIPGNVLTKDQTLRVAQAIQTMRNGGATEQNSEEYARLVHTMRSLASQQKQQQALHAQPPQINGNSFSRTEALSTSIQPQFTSEDIARLRKQIQAFRLVSKNMPLPPQLRQELWASSLTDEEKRLLDTPPVGLSTPAGNAVEAVHQAIHQQRLESTTPLSTMSAASAPGAENSSVHLVLPHLPQTVNFVSPHLLLREKLTAAGDQSARLQRLLVPSITPTGLDVRAMARERDQRREARIEYRIKELASLPASISDENLDVSLASGDAYNRPGLLNGTGSSARMKALIELKALSLRHKQRALRTEVVRSITRASQLGIAGDTSVLRRMKKQSIKEARLTEKMEREQRMDRERREQDQHKKQLFAITNHGATLLGWQKSHQQRMGKLGRSVLAFHEITKREEQKRKERIARERIQALKAGDEEAYLKLVDKEKDTRISHLLSQTDQYLNTLIEAVHRQQQSVNHHDASNAASGEGVQSWLADNAEIDTDEASAAQSRDYYSVAHRIIEPIPQQPNILVGGSLKEYQLRGLEWMVSLYNNRLNGILADEMGLGKTIQTISLITYLIEKKQQNGPFMIIVPLSTITNWLLEFEKWAPSVNVIGYKGAPLVRRALHNRIKRMGFQVLLTTYDYIIKDRPILSKINWIHMIIDEGHRMKNTQSKLAATLTTYYKTRYRLILTGTPLQNNLPELWALLNFVLPTVFSSAESFDEWFNAPFASTGAQDRIELNEEEQLLVIKRLHKVLRPFLLRRLKKDVEVDLLDKVEYVVRCSMSALQSRMYHQMLRYGTLFRTIDIDGTGRSGKASFNNTIVQLRKICNHPFVFEQVEARINPQGKNNNLLYRTAGKFELLDRVLSKLLATGHKVLVFFQMTQIMTIMQDFLDWRGISCLRLDGSTSDDDRREYMRIFNEPDSPYKVFLLSTRAGGQGLNLQTADTVVIFDSDWNPSADAQAMDRAHRIGQTNEVRILRLITRGSVEEDILARAEYKRDLDGKVIQAGKFDNKTSAEERERLLRALLKAEEAEVVAQGEEEETANPDDEINEMIARSEEERMIFEKMDKERQAQELAEWREAGNTEPLHERLLTESELPAEYLEDYDPAEERRMKEESARDKARVTRRVYYDDGLSEDQWLDALEDDNADLDEIIKKKRERAEKKRKRREEKLLQQHLKSQLGEGGADVGEDTADDDDEDDLNDASGSVNGEQGRGRGGSFRGAAASSGTPRKRGRPRMSNGGSASISETPGEDEAGDGDLDAATPQTAGRRVGRKRLRVAGIDGDDDAASGPATPTASSARKVRRKTGAGDMLPPEERRRLDEIFEAAFAAVEACVDPEYGHRRCDLFLELPSRRDYPDYYVIIRQPIAMKNIRRNVKGHKYANVADFHRDWKLMFNNARTYNEEGSMVYNDACQMQQTLEDKLNEHTGEDYHTPIGTQSPLPPAFTASLQTEPAQQFQGQHPPQQQQQKISGAPDGHSASVSGSVLVNGFGTHKNDTQTTLPPIQQPHVPVYSHSPDQPRSAYSDTFQEDPNQHHHAHRVDHDGDIDMNL</sequence>
<dbReference type="SMART" id="SM01314">
    <property type="entry name" value="SnAC"/>
    <property type="match status" value="1"/>
</dbReference>
<evidence type="ECO:0000256" key="7">
    <source>
        <dbReference type="ARBA" id="ARBA00022741"/>
    </source>
</evidence>
<dbReference type="InterPro" id="IPR039653">
    <property type="entry name" value="Prenyltransferase"/>
</dbReference>
<comment type="caution">
    <text evidence="24">The sequence shown here is derived from an EMBL/GenBank/DDBJ whole genome shotgun (WGS) entry which is preliminary data.</text>
</comment>
<dbReference type="InterPro" id="IPR029295">
    <property type="entry name" value="SnAC"/>
</dbReference>
<dbReference type="SMART" id="SM00490">
    <property type="entry name" value="HELICc"/>
    <property type="match status" value="1"/>
</dbReference>
<dbReference type="Gene3D" id="3.40.50.10810">
    <property type="entry name" value="Tandem AAA-ATPase domain"/>
    <property type="match status" value="1"/>
</dbReference>
<evidence type="ECO:0000256" key="18">
    <source>
        <dbReference type="SAM" id="Phobius"/>
    </source>
</evidence>
<evidence type="ECO:0000259" key="23">
    <source>
        <dbReference type="PROSITE" id="PS51666"/>
    </source>
</evidence>
<feature type="transmembrane region" description="Helical" evidence="18">
    <location>
        <begin position="81"/>
        <end position="97"/>
    </location>
</feature>
<dbReference type="CDD" id="cd17996">
    <property type="entry name" value="DEXHc_SMARCA2_SMARCA4"/>
    <property type="match status" value="1"/>
</dbReference>
<dbReference type="FunFam" id="1.20.120.1780:FF:000001">
    <property type="entry name" value="4-hydroxybenzoate octaprenyltransferase"/>
    <property type="match status" value="1"/>
</dbReference>
<reference evidence="24" key="1">
    <citation type="submission" date="2022-07" db="EMBL/GenBank/DDBJ databases">
        <title>Phylogenomic reconstructions and comparative analyses of Kickxellomycotina fungi.</title>
        <authorList>
            <person name="Reynolds N.K."/>
            <person name="Stajich J.E."/>
            <person name="Barry K."/>
            <person name="Grigoriev I.V."/>
            <person name="Crous P."/>
            <person name="Smith M.E."/>
        </authorList>
    </citation>
    <scope>NUCLEOTIDE SEQUENCE</scope>
    <source>
        <strain evidence="24">BCRC 34489</strain>
    </source>
</reference>
<dbReference type="Pfam" id="PF00176">
    <property type="entry name" value="SNF2-rel_dom"/>
    <property type="match status" value="1"/>
</dbReference>
<dbReference type="GO" id="GO:0016787">
    <property type="term" value="F:hydrolase activity"/>
    <property type="evidence" value="ECO:0007669"/>
    <property type="project" value="UniProtKB-KW"/>
</dbReference>
<dbReference type="EMBL" id="JANBUM010000013">
    <property type="protein sequence ID" value="KAJ2787761.1"/>
    <property type="molecule type" value="Genomic_DNA"/>
</dbReference>
<feature type="domain" description="QLQ" evidence="23">
    <location>
        <begin position="256"/>
        <end position="291"/>
    </location>
</feature>
<feature type="compositionally biased region" description="Basic and acidic residues" evidence="17">
    <location>
        <begin position="1270"/>
        <end position="1284"/>
    </location>
</feature>
<evidence type="ECO:0000256" key="17">
    <source>
        <dbReference type="SAM" id="MobiDB-lite"/>
    </source>
</evidence>
<dbReference type="CDD" id="cd13959">
    <property type="entry name" value="PT_UbiA_COQ2"/>
    <property type="match status" value="1"/>
</dbReference>
<feature type="region of interest" description="Disordered" evidence="17">
    <location>
        <begin position="1321"/>
        <end position="1477"/>
    </location>
</feature>
<evidence type="ECO:0000259" key="19">
    <source>
        <dbReference type="PROSITE" id="PS50014"/>
    </source>
</evidence>
<accession>A0A9W8LNH5</accession>
<evidence type="ECO:0000256" key="4">
    <source>
        <dbReference type="ARBA" id="ARBA00005985"/>
    </source>
</evidence>
<dbReference type="InterPro" id="IPR014012">
    <property type="entry name" value="HSA_dom"/>
</dbReference>
<feature type="compositionally biased region" description="Low complexity" evidence="17">
    <location>
        <begin position="223"/>
        <end position="237"/>
    </location>
</feature>
<keyword evidence="6 18" id="KW-0812">Transmembrane</keyword>
<organism evidence="24 25">
    <name type="scientific">Coemansia interrupta</name>
    <dbReference type="NCBI Taxonomy" id="1126814"/>
    <lineage>
        <taxon>Eukaryota</taxon>
        <taxon>Fungi</taxon>
        <taxon>Fungi incertae sedis</taxon>
        <taxon>Zoopagomycota</taxon>
        <taxon>Kickxellomycotina</taxon>
        <taxon>Kickxellomycetes</taxon>
        <taxon>Kickxellales</taxon>
        <taxon>Kickxellaceae</taxon>
        <taxon>Coemansia</taxon>
    </lineage>
</organism>
<dbReference type="Pfam" id="PF01040">
    <property type="entry name" value="UbiA"/>
    <property type="match status" value="1"/>
</dbReference>
<dbReference type="Gene3D" id="3.40.50.300">
    <property type="entry name" value="P-loop containing nucleotide triphosphate hydrolases"/>
    <property type="match status" value="1"/>
</dbReference>
<keyword evidence="13 18" id="KW-0472">Membrane</keyword>
<dbReference type="InterPro" id="IPR000537">
    <property type="entry name" value="UbiA_prenyltransferase"/>
</dbReference>
<evidence type="ECO:0000256" key="9">
    <source>
        <dbReference type="ARBA" id="ARBA00022840"/>
    </source>
</evidence>
<evidence type="ECO:0000256" key="3">
    <source>
        <dbReference type="ARBA" id="ARBA00004141"/>
    </source>
</evidence>
<dbReference type="InterPro" id="IPR049730">
    <property type="entry name" value="SNF2/RAD54-like_C"/>
</dbReference>
<feature type="region of interest" description="Disordered" evidence="17">
    <location>
        <begin position="1615"/>
        <end position="1713"/>
    </location>
</feature>
<dbReference type="PROSITE" id="PS51666">
    <property type="entry name" value="QLQ"/>
    <property type="match status" value="1"/>
</dbReference>
<name>A0A9W8LNH5_9FUNG</name>
<comment type="similarity">
    <text evidence="4">Belongs to the UbiA prenyltransferase family.</text>
</comment>
<dbReference type="Gene3D" id="1.20.920.10">
    <property type="entry name" value="Bromodomain-like"/>
    <property type="match status" value="1"/>
</dbReference>
<evidence type="ECO:0000256" key="6">
    <source>
        <dbReference type="ARBA" id="ARBA00022692"/>
    </source>
</evidence>
<feature type="compositionally biased region" description="Acidic residues" evidence="17">
    <location>
        <begin position="1412"/>
        <end position="1422"/>
    </location>
</feature>
<dbReference type="PANTHER" id="PTHR10799">
    <property type="entry name" value="SNF2/RAD54 HELICASE FAMILY"/>
    <property type="match status" value="1"/>
</dbReference>
<keyword evidence="15" id="KW-0539">Nucleus</keyword>
<keyword evidence="5" id="KW-0808">Transferase</keyword>
<dbReference type="InterPro" id="IPR038718">
    <property type="entry name" value="SNF2-like_sf"/>
</dbReference>
<dbReference type="GO" id="GO:0005634">
    <property type="term" value="C:nucleus"/>
    <property type="evidence" value="ECO:0007669"/>
    <property type="project" value="UniProtKB-SubCell"/>
</dbReference>
<evidence type="ECO:0000256" key="1">
    <source>
        <dbReference type="ARBA" id="ARBA00001946"/>
    </source>
</evidence>
<feature type="compositionally biased region" description="Polar residues" evidence="17">
    <location>
        <begin position="238"/>
        <end position="255"/>
    </location>
</feature>
<dbReference type="SMART" id="SM00487">
    <property type="entry name" value="DEXDc"/>
    <property type="match status" value="1"/>
</dbReference>
<dbReference type="InterPro" id="IPR001650">
    <property type="entry name" value="Helicase_C-like"/>
</dbReference>
<dbReference type="FunFam" id="3.40.50.10810:FF:000008">
    <property type="entry name" value="Chromatin structure-remodeling complex subunit snf21"/>
    <property type="match status" value="1"/>
</dbReference>
<dbReference type="SMART" id="SM00297">
    <property type="entry name" value="BROMO"/>
    <property type="match status" value="1"/>
</dbReference>
<feature type="compositionally biased region" description="Basic and acidic residues" evidence="17">
    <location>
        <begin position="1241"/>
        <end position="1255"/>
    </location>
</feature>
<dbReference type="GO" id="GO:0005524">
    <property type="term" value="F:ATP binding"/>
    <property type="evidence" value="ECO:0007669"/>
    <property type="project" value="InterPro"/>
</dbReference>
<dbReference type="Pfam" id="PF00439">
    <property type="entry name" value="Bromodomain"/>
    <property type="match status" value="1"/>
</dbReference>
<dbReference type="GO" id="GO:0016020">
    <property type="term" value="C:membrane"/>
    <property type="evidence" value="ECO:0007669"/>
    <property type="project" value="UniProtKB-SubCell"/>
</dbReference>
<dbReference type="SMART" id="SM00951">
    <property type="entry name" value="QLQ"/>
    <property type="match status" value="1"/>
</dbReference>
<evidence type="ECO:0000259" key="22">
    <source>
        <dbReference type="PROSITE" id="PS51204"/>
    </source>
</evidence>
<dbReference type="Pfam" id="PF00271">
    <property type="entry name" value="Helicase_C"/>
    <property type="match status" value="1"/>
</dbReference>
<evidence type="ECO:0000256" key="14">
    <source>
        <dbReference type="ARBA" id="ARBA00023163"/>
    </source>
</evidence>
<dbReference type="Gene3D" id="1.20.120.1780">
    <property type="entry name" value="UbiA prenyltransferase"/>
    <property type="match status" value="1"/>
</dbReference>
<dbReference type="SUPFAM" id="SSF52540">
    <property type="entry name" value="P-loop containing nucleoside triphosphate hydrolases"/>
    <property type="match status" value="2"/>
</dbReference>
<dbReference type="CDD" id="cd18793">
    <property type="entry name" value="SF2_C_SNF"/>
    <property type="match status" value="1"/>
</dbReference>
<feature type="compositionally biased region" description="Low complexity" evidence="17">
    <location>
        <begin position="1451"/>
        <end position="1462"/>
    </location>
</feature>
<feature type="region of interest" description="Disordered" evidence="17">
    <location>
        <begin position="1241"/>
        <end position="1284"/>
    </location>
</feature>
<dbReference type="InterPro" id="IPR014978">
    <property type="entry name" value="Gln-Leu-Gln_QLQ"/>
</dbReference>
<feature type="domain" description="Bromo" evidence="19">
    <location>
        <begin position="1502"/>
        <end position="1572"/>
    </location>
</feature>
<feature type="domain" description="HSA" evidence="22">
    <location>
        <begin position="521"/>
        <end position="593"/>
    </location>
</feature>
<dbReference type="PRINTS" id="PR00503">
    <property type="entry name" value="BROMODOMAIN"/>
</dbReference>
<dbReference type="Proteomes" id="UP001140172">
    <property type="component" value="Unassembled WGS sequence"/>
</dbReference>
<dbReference type="InterPro" id="IPR014001">
    <property type="entry name" value="Helicase_ATP-bd"/>
</dbReference>
<feature type="domain" description="Helicase C-terminal" evidence="21">
    <location>
        <begin position="1021"/>
        <end position="1182"/>
    </location>
</feature>
<keyword evidence="11" id="KW-0805">Transcription regulation</keyword>
<keyword evidence="10 18" id="KW-1133">Transmembrane helix</keyword>
<dbReference type="Pfam" id="PF14619">
    <property type="entry name" value="SnAC"/>
    <property type="match status" value="1"/>
</dbReference>
<keyword evidence="9" id="KW-0067">ATP-binding</keyword>
<keyword evidence="25" id="KW-1185">Reference proteome</keyword>
<keyword evidence="12 16" id="KW-0103">Bromodomain</keyword>
<feature type="compositionally biased region" description="Polar residues" evidence="17">
    <location>
        <begin position="1678"/>
        <end position="1693"/>
    </location>
</feature>
<dbReference type="InterPro" id="IPR036427">
    <property type="entry name" value="Bromodomain-like_sf"/>
</dbReference>
<evidence type="ECO:0000256" key="11">
    <source>
        <dbReference type="ARBA" id="ARBA00023015"/>
    </source>
</evidence>
<keyword evidence="24" id="KW-0347">Helicase</keyword>
<evidence type="ECO:0000256" key="2">
    <source>
        <dbReference type="ARBA" id="ARBA00004123"/>
    </source>
</evidence>
<proteinExistence type="inferred from homology"/>
<evidence type="ECO:0000256" key="12">
    <source>
        <dbReference type="ARBA" id="ARBA00023117"/>
    </source>
</evidence>
<evidence type="ECO:0000313" key="24">
    <source>
        <dbReference type="EMBL" id="KAJ2787761.1"/>
    </source>
</evidence>
<evidence type="ECO:0000256" key="15">
    <source>
        <dbReference type="ARBA" id="ARBA00023242"/>
    </source>
</evidence>
<keyword evidence="14" id="KW-0804">Transcription</keyword>
<feature type="region of interest" description="Disordered" evidence="17">
    <location>
        <begin position="223"/>
        <end position="255"/>
    </location>
</feature>
<evidence type="ECO:0000256" key="8">
    <source>
        <dbReference type="ARBA" id="ARBA00022801"/>
    </source>
</evidence>
<dbReference type="OrthoDB" id="5857104at2759"/>
<feature type="transmembrane region" description="Helical" evidence="18">
    <location>
        <begin position="118"/>
        <end position="137"/>
    </location>
</feature>
<dbReference type="GO" id="GO:0006338">
    <property type="term" value="P:chromatin remodeling"/>
    <property type="evidence" value="ECO:0007669"/>
    <property type="project" value="UniProtKB-ARBA"/>
</dbReference>